<name>A0ABR2LPM7_9ASPA</name>
<dbReference type="InterPro" id="IPR011682">
    <property type="entry name" value="Glyco_hydro_38_C"/>
</dbReference>
<dbReference type="SUPFAM" id="SSF74650">
    <property type="entry name" value="Galactose mutarotase-like"/>
    <property type="match status" value="1"/>
</dbReference>
<proteinExistence type="predicted"/>
<dbReference type="Gene3D" id="2.60.40.1360">
    <property type="match status" value="1"/>
</dbReference>
<feature type="region of interest" description="Disordered" evidence="1">
    <location>
        <begin position="118"/>
        <end position="140"/>
    </location>
</feature>
<dbReference type="InterPro" id="IPR050843">
    <property type="entry name" value="Glycosyl_Hydrlase_38"/>
</dbReference>
<feature type="compositionally biased region" description="Polar residues" evidence="1">
    <location>
        <begin position="127"/>
        <end position="140"/>
    </location>
</feature>
<accession>A0ABR2LPM7</accession>
<comment type="caution">
    <text evidence="4">The sequence shown here is derived from an EMBL/GenBank/DDBJ whole genome shotgun (WGS) entry which is preliminary data.</text>
</comment>
<dbReference type="PANTHER" id="PTHR11607:SF61">
    <property type="entry name" value="ALPHA-MANNOSIDASE"/>
    <property type="match status" value="1"/>
</dbReference>
<evidence type="ECO:0000313" key="4">
    <source>
        <dbReference type="EMBL" id="KAK8946236.1"/>
    </source>
</evidence>
<dbReference type="InterPro" id="IPR041147">
    <property type="entry name" value="GH38_C"/>
</dbReference>
<dbReference type="Pfam" id="PF17677">
    <property type="entry name" value="Glyco_hydro38C2"/>
    <property type="match status" value="1"/>
</dbReference>
<protein>
    <recommendedName>
        <fullName evidence="6">Glycosyl hydrolase family 38 C-terminal domain-containing protein</fullName>
    </recommendedName>
</protein>
<dbReference type="Gene3D" id="2.70.98.30">
    <property type="entry name" value="Golgi alpha-mannosidase II, domain 4"/>
    <property type="match status" value="1"/>
</dbReference>
<dbReference type="EMBL" id="JBBWWR010000017">
    <property type="protein sequence ID" value="KAK8946236.1"/>
    <property type="molecule type" value="Genomic_DNA"/>
</dbReference>
<dbReference type="InterPro" id="IPR011013">
    <property type="entry name" value="Gal_mutarotase_sf_dom"/>
</dbReference>
<feature type="domain" description="Glycosyl hydrolases family 38 C-terminal" evidence="3">
    <location>
        <begin position="203"/>
        <end position="308"/>
    </location>
</feature>
<sequence>MYFDEEFVCSDHGAIANSELEVEVKGLYFFRGSGSTTYRVLNLGIYMEDGKYELSVLVDSACGGSSIQDGQLEIMLHRRIFVDDGRGVGEALDEIVCIENDCEGLTSAMAHECAFSQNLADPPPNSPQEHGTSVGSTALNPTRGKYHIGISQLGDGANWRRTNGQQIYSPVLLAFTHEDENIWKSSRITKATSMAPGYSLPPNVALITLEELDDATVLLRLAHLYEAGEDARNSVLAAVELKKIFGGKSIKKVVETSLSANQNKAEMKKKNWRVEGENETNHPAPLRGGPLNNSTLIVELGPMEIRTFLLTFEKHARRVAV</sequence>
<dbReference type="Pfam" id="PF07748">
    <property type="entry name" value="Glyco_hydro_38C"/>
    <property type="match status" value="1"/>
</dbReference>
<dbReference type="PANTHER" id="PTHR11607">
    <property type="entry name" value="ALPHA-MANNOSIDASE"/>
    <property type="match status" value="1"/>
</dbReference>
<feature type="compositionally biased region" description="Basic and acidic residues" evidence="1">
    <location>
        <begin position="266"/>
        <end position="280"/>
    </location>
</feature>
<keyword evidence="5" id="KW-1185">Reference proteome</keyword>
<dbReference type="Proteomes" id="UP001412067">
    <property type="component" value="Unassembled WGS sequence"/>
</dbReference>
<gene>
    <name evidence="4" type="ORF">KSP40_PGU019060</name>
</gene>
<reference evidence="4 5" key="1">
    <citation type="journal article" date="2022" name="Nat. Plants">
        <title>Genomes of leafy and leafless Platanthera orchids illuminate the evolution of mycoheterotrophy.</title>
        <authorList>
            <person name="Li M.H."/>
            <person name="Liu K.W."/>
            <person name="Li Z."/>
            <person name="Lu H.C."/>
            <person name="Ye Q.L."/>
            <person name="Zhang D."/>
            <person name="Wang J.Y."/>
            <person name="Li Y.F."/>
            <person name="Zhong Z.M."/>
            <person name="Liu X."/>
            <person name="Yu X."/>
            <person name="Liu D.K."/>
            <person name="Tu X.D."/>
            <person name="Liu B."/>
            <person name="Hao Y."/>
            <person name="Liao X.Y."/>
            <person name="Jiang Y.T."/>
            <person name="Sun W.H."/>
            <person name="Chen J."/>
            <person name="Chen Y.Q."/>
            <person name="Ai Y."/>
            <person name="Zhai J.W."/>
            <person name="Wu S.S."/>
            <person name="Zhou Z."/>
            <person name="Hsiao Y.Y."/>
            <person name="Wu W.L."/>
            <person name="Chen Y.Y."/>
            <person name="Lin Y.F."/>
            <person name="Hsu J.L."/>
            <person name="Li C.Y."/>
            <person name="Wang Z.W."/>
            <person name="Zhao X."/>
            <person name="Zhong W.Y."/>
            <person name="Ma X.K."/>
            <person name="Ma L."/>
            <person name="Huang J."/>
            <person name="Chen G.Z."/>
            <person name="Huang M.Z."/>
            <person name="Huang L."/>
            <person name="Peng D.H."/>
            <person name="Luo Y.B."/>
            <person name="Zou S.Q."/>
            <person name="Chen S.P."/>
            <person name="Lan S."/>
            <person name="Tsai W.C."/>
            <person name="Van de Peer Y."/>
            <person name="Liu Z.J."/>
        </authorList>
    </citation>
    <scope>NUCLEOTIDE SEQUENCE [LARGE SCALE GENOMIC DNA]</scope>
    <source>
        <strain evidence="4">Lor288</strain>
    </source>
</reference>
<evidence type="ECO:0000313" key="5">
    <source>
        <dbReference type="Proteomes" id="UP001412067"/>
    </source>
</evidence>
<evidence type="ECO:0008006" key="6">
    <source>
        <dbReference type="Google" id="ProtNLM"/>
    </source>
</evidence>
<feature type="region of interest" description="Disordered" evidence="1">
    <location>
        <begin position="266"/>
        <end position="288"/>
    </location>
</feature>
<evidence type="ECO:0000259" key="3">
    <source>
        <dbReference type="Pfam" id="PF17677"/>
    </source>
</evidence>
<evidence type="ECO:0000259" key="2">
    <source>
        <dbReference type="Pfam" id="PF07748"/>
    </source>
</evidence>
<evidence type="ECO:0000256" key="1">
    <source>
        <dbReference type="SAM" id="MobiDB-lite"/>
    </source>
</evidence>
<organism evidence="4 5">
    <name type="scientific">Platanthera guangdongensis</name>
    <dbReference type="NCBI Taxonomy" id="2320717"/>
    <lineage>
        <taxon>Eukaryota</taxon>
        <taxon>Viridiplantae</taxon>
        <taxon>Streptophyta</taxon>
        <taxon>Embryophyta</taxon>
        <taxon>Tracheophyta</taxon>
        <taxon>Spermatophyta</taxon>
        <taxon>Magnoliopsida</taxon>
        <taxon>Liliopsida</taxon>
        <taxon>Asparagales</taxon>
        <taxon>Orchidaceae</taxon>
        <taxon>Orchidoideae</taxon>
        <taxon>Orchideae</taxon>
        <taxon>Orchidinae</taxon>
        <taxon>Platanthera</taxon>
    </lineage>
</organism>
<feature type="domain" description="Glycosyl hydrolase family 38 C-terminal" evidence="2">
    <location>
        <begin position="41"/>
        <end position="86"/>
    </location>
</feature>